<dbReference type="EnsemblPlants" id="KQL25611">
    <property type="protein sequence ID" value="KQL25611"/>
    <property type="gene ID" value="SETIT_032540mg"/>
</dbReference>
<dbReference type="OMA" id="PWHYSEL"/>
<dbReference type="AlphaFoldDB" id="K4A0Z9"/>
<evidence type="ECO:0000313" key="2">
    <source>
        <dbReference type="EnsemblPlants" id="KQL25611"/>
    </source>
</evidence>
<dbReference type="eggNOG" id="ENOG502R4N3">
    <property type="taxonomic scope" value="Eukaryota"/>
</dbReference>
<dbReference type="PANTHER" id="PTHR33087:SF31">
    <property type="entry name" value="OS06G0482850 PROTEIN"/>
    <property type="match status" value="1"/>
</dbReference>
<dbReference type="FunCoup" id="K4A0Z9">
    <property type="interactions" value="221"/>
</dbReference>
<accession>K4A0Z9</accession>
<dbReference type="InterPro" id="IPR053253">
    <property type="entry name" value="Sex_diff_modulator"/>
</dbReference>
<protein>
    <recommendedName>
        <fullName evidence="4">DUF4283 domain-containing protein</fullName>
    </recommendedName>
</protein>
<dbReference type="Proteomes" id="UP000004995">
    <property type="component" value="Unassembled WGS sequence"/>
</dbReference>
<proteinExistence type="predicted"/>
<evidence type="ECO:0008006" key="4">
    <source>
        <dbReference type="Google" id="ProtNLM"/>
    </source>
</evidence>
<keyword evidence="3" id="KW-1185">Reference proteome</keyword>
<dbReference type="HOGENOM" id="CLU_1313002_0_0_1"/>
<feature type="region of interest" description="Disordered" evidence="1">
    <location>
        <begin position="179"/>
        <end position="210"/>
    </location>
</feature>
<reference evidence="3" key="1">
    <citation type="journal article" date="2012" name="Nat. Biotechnol.">
        <title>Reference genome sequence of the model plant Setaria.</title>
        <authorList>
            <person name="Bennetzen J.L."/>
            <person name="Schmutz J."/>
            <person name="Wang H."/>
            <person name="Percifield R."/>
            <person name="Hawkins J."/>
            <person name="Pontaroli A.C."/>
            <person name="Estep M."/>
            <person name="Feng L."/>
            <person name="Vaughn J.N."/>
            <person name="Grimwood J."/>
            <person name="Jenkins J."/>
            <person name="Barry K."/>
            <person name="Lindquist E."/>
            <person name="Hellsten U."/>
            <person name="Deshpande S."/>
            <person name="Wang X."/>
            <person name="Wu X."/>
            <person name="Mitros T."/>
            <person name="Triplett J."/>
            <person name="Yang X."/>
            <person name="Ye C.Y."/>
            <person name="Mauro-Herrera M."/>
            <person name="Wang L."/>
            <person name="Li P."/>
            <person name="Sharma M."/>
            <person name="Sharma R."/>
            <person name="Ronald P.C."/>
            <person name="Panaud O."/>
            <person name="Kellogg E.A."/>
            <person name="Brutnell T.P."/>
            <person name="Doust A.N."/>
            <person name="Tuskan G.A."/>
            <person name="Rokhsar D."/>
            <person name="Devos K.M."/>
        </authorList>
    </citation>
    <scope>NUCLEOTIDE SEQUENCE [LARGE SCALE GENOMIC DNA]</scope>
    <source>
        <strain evidence="3">cv. Yugu1</strain>
    </source>
</reference>
<dbReference type="EMBL" id="AGNK02001228">
    <property type="status" value="NOT_ANNOTATED_CDS"/>
    <property type="molecule type" value="Genomic_DNA"/>
</dbReference>
<dbReference type="Gramene" id="KQL25611">
    <property type="protein sequence ID" value="KQL25611"/>
    <property type="gene ID" value="SETIT_032540mg"/>
</dbReference>
<name>K4A0Z9_SETIT</name>
<evidence type="ECO:0000256" key="1">
    <source>
        <dbReference type="SAM" id="MobiDB-lite"/>
    </source>
</evidence>
<reference evidence="2" key="2">
    <citation type="submission" date="2018-08" db="UniProtKB">
        <authorList>
            <consortium name="EnsemblPlants"/>
        </authorList>
    </citation>
    <scope>IDENTIFICATION</scope>
    <source>
        <strain evidence="2">Yugu1</strain>
    </source>
</reference>
<organism evidence="2 3">
    <name type="scientific">Setaria italica</name>
    <name type="common">Foxtail millet</name>
    <name type="synonym">Panicum italicum</name>
    <dbReference type="NCBI Taxonomy" id="4555"/>
    <lineage>
        <taxon>Eukaryota</taxon>
        <taxon>Viridiplantae</taxon>
        <taxon>Streptophyta</taxon>
        <taxon>Embryophyta</taxon>
        <taxon>Tracheophyta</taxon>
        <taxon>Spermatophyta</taxon>
        <taxon>Magnoliopsida</taxon>
        <taxon>Liliopsida</taxon>
        <taxon>Poales</taxon>
        <taxon>Poaceae</taxon>
        <taxon>PACMAD clade</taxon>
        <taxon>Panicoideae</taxon>
        <taxon>Panicodae</taxon>
        <taxon>Paniceae</taxon>
        <taxon>Cenchrinae</taxon>
        <taxon>Setaria</taxon>
    </lineage>
</organism>
<dbReference type="PANTHER" id="PTHR33087">
    <property type="entry name" value="OS07G0539200 PROTEIN"/>
    <property type="match status" value="1"/>
</dbReference>
<sequence length="210" mass="24099">MVTSERDLARDAIIAAVTGSSPAVSRRQVAHAFAFRFQIAEEDVEVSLNSYAGDFFVYFKDPIYRTEALRFPPYLWMHISKSALEITPWTRQSQATAVVGQLHYSVRLCIEGVPRHAWQEETVRGLLHSSTHSSTLIELEGIDRSNLSDKESACVCIWVWTDDPRCLSTQGRLEIEELPETERAVDDDEPWHYSELGFADQRRRQPRFQP</sequence>
<dbReference type="InParanoid" id="K4A0Z9"/>
<evidence type="ECO:0000313" key="3">
    <source>
        <dbReference type="Proteomes" id="UP000004995"/>
    </source>
</evidence>